<keyword evidence="2" id="KW-1185">Reference proteome</keyword>
<accession>A0A8E2JUG0</accession>
<sequence>MAPTQQRQTADAVIDAFNRMDTEAVVSYRDPSCLRHFHPTSLGYSPQDNAAYLKNINSFKTIFQNFRLEVTDVIEDVPNRKICMWLLAKADTLAGEYNNEYVWNMEFNESGEKIVGWKEFVDIGMVRDFLPKLRKEMEKVKEKQAQVGEGASI</sequence>
<dbReference type="OrthoDB" id="3758478at2759"/>
<dbReference type="Gene3D" id="3.10.450.50">
    <property type="match status" value="1"/>
</dbReference>
<dbReference type="EMBL" id="KV749317">
    <property type="protein sequence ID" value="OCL10049.1"/>
    <property type="molecule type" value="Genomic_DNA"/>
</dbReference>
<name>A0A8E2JUG0_9PEZI</name>
<dbReference type="AlphaFoldDB" id="A0A8E2JUG0"/>
<evidence type="ECO:0008006" key="3">
    <source>
        <dbReference type="Google" id="ProtNLM"/>
    </source>
</evidence>
<gene>
    <name evidence="1" type="ORF">AOQ84DRAFT_7906</name>
</gene>
<dbReference type="InterPro" id="IPR032710">
    <property type="entry name" value="NTF2-like_dom_sf"/>
</dbReference>
<dbReference type="PANTHER" id="PTHR39598:SF1">
    <property type="entry name" value="AUSTINOID BIOSYNTHESIS CLUSTERS PROTEIN F-RELATED"/>
    <property type="match status" value="1"/>
</dbReference>
<evidence type="ECO:0000313" key="2">
    <source>
        <dbReference type="Proteomes" id="UP000250140"/>
    </source>
</evidence>
<dbReference type="SUPFAM" id="SSF54427">
    <property type="entry name" value="NTF2-like"/>
    <property type="match status" value="1"/>
</dbReference>
<dbReference type="Proteomes" id="UP000250140">
    <property type="component" value="Unassembled WGS sequence"/>
</dbReference>
<proteinExistence type="predicted"/>
<dbReference type="PANTHER" id="PTHR39598">
    <property type="entry name" value="AUSTINOL SYNTHESIS PROTEIN F-RELATED"/>
    <property type="match status" value="1"/>
</dbReference>
<organism evidence="1 2">
    <name type="scientific">Glonium stellatum</name>
    <dbReference type="NCBI Taxonomy" id="574774"/>
    <lineage>
        <taxon>Eukaryota</taxon>
        <taxon>Fungi</taxon>
        <taxon>Dikarya</taxon>
        <taxon>Ascomycota</taxon>
        <taxon>Pezizomycotina</taxon>
        <taxon>Dothideomycetes</taxon>
        <taxon>Pleosporomycetidae</taxon>
        <taxon>Gloniales</taxon>
        <taxon>Gloniaceae</taxon>
        <taxon>Glonium</taxon>
    </lineage>
</organism>
<dbReference type="InterPro" id="IPR050977">
    <property type="entry name" value="Fungal_Meroterpenoid_Isomerase"/>
</dbReference>
<reference evidence="1 2" key="1">
    <citation type="journal article" date="2016" name="Nat. Commun.">
        <title>Ectomycorrhizal ecology is imprinted in the genome of the dominant symbiotic fungus Cenococcum geophilum.</title>
        <authorList>
            <consortium name="DOE Joint Genome Institute"/>
            <person name="Peter M."/>
            <person name="Kohler A."/>
            <person name="Ohm R.A."/>
            <person name="Kuo A."/>
            <person name="Krutzmann J."/>
            <person name="Morin E."/>
            <person name="Arend M."/>
            <person name="Barry K.W."/>
            <person name="Binder M."/>
            <person name="Choi C."/>
            <person name="Clum A."/>
            <person name="Copeland A."/>
            <person name="Grisel N."/>
            <person name="Haridas S."/>
            <person name="Kipfer T."/>
            <person name="LaButti K."/>
            <person name="Lindquist E."/>
            <person name="Lipzen A."/>
            <person name="Maire R."/>
            <person name="Meier B."/>
            <person name="Mihaltcheva S."/>
            <person name="Molinier V."/>
            <person name="Murat C."/>
            <person name="Poggeler S."/>
            <person name="Quandt C.A."/>
            <person name="Sperisen C."/>
            <person name="Tritt A."/>
            <person name="Tisserant E."/>
            <person name="Crous P.W."/>
            <person name="Henrissat B."/>
            <person name="Nehls U."/>
            <person name="Egli S."/>
            <person name="Spatafora J.W."/>
            <person name="Grigoriev I.V."/>
            <person name="Martin F.M."/>
        </authorList>
    </citation>
    <scope>NUCLEOTIDE SEQUENCE [LARGE SCALE GENOMIC DNA]</scope>
    <source>
        <strain evidence="1 2">CBS 207.34</strain>
    </source>
</reference>
<protein>
    <recommendedName>
        <fullName evidence="3">SnoaL-like domain-containing protein</fullName>
    </recommendedName>
</protein>
<evidence type="ECO:0000313" key="1">
    <source>
        <dbReference type="EMBL" id="OCL10049.1"/>
    </source>
</evidence>